<organism evidence="2 3">
    <name type="scientific">Flavobacterium agricola</name>
    <dbReference type="NCBI Taxonomy" id="2870839"/>
    <lineage>
        <taxon>Bacteria</taxon>
        <taxon>Pseudomonadati</taxon>
        <taxon>Bacteroidota</taxon>
        <taxon>Flavobacteriia</taxon>
        <taxon>Flavobacteriales</taxon>
        <taxon>Flavobacteriaceae</taxon>
        <taxon>Flavobacterium</taxon>
    </lineage>
</organism>
<dbReference type="Proteomes" id="UP001163328">
    <property type="component" value="Chromosome"/>
</dbReference>
<name>A0ABY6LZS9_9FLAO</name>
<dbReference type="Pfam" id="PF12099">
    <property type="entry name" value="DUF3575"/>
    <property type="match status" value="1"/>
</dbReference>
<dbReference type="InterPro" id="IPR021958">
    <property type="entry name" value="DUF3575"/>
</dbReference>
<keyword evidence="3" id="KW-1185">Reference proteome</keyword>
<gene>
    <name evidence="2" type="ORF">K5I29_11420</name>
</gene>
<feature type="chain" id="PRO_5046054588" evidence="1">
    <location>
        <begin position="19"/>
        <end position="269"/>
    </location>
</feature>
<evidence type="ECO:0000313" key="3">
    <source>
        <dbReference type="Proteomes" id="UP001163328"/>
    </source>
</evidence>
<protein>
    <submittedName>
        <fullName evidence="2">DUF3575 domain-containing protein</fullName>
    </submittedName>
</protein>
<dbReference type="RefSeq" id="WP_264433467.1">
    <property type="nucleotide sequence ID" value="NZ_CP081495.1"/>
</dbReference>
<proteinExistence type="predicted"/>
<feature type="signal peptide" evidence="1">
    <location>
        <begin position="1"/>
        <end position="18"/>
    </location>
</feature>
<accession>A0ABY6LZS9</accession>
<keyword evidence="1" id="KW-0732">Signal</keyword>
<evidence type="ECO:0000313" key="2">
    <source>
        <dbReference type="EMBL" id="UYW01077.1"/>
    </source>
</evidence>
<reference evidence="2" key="1">
    <citation type="submission" date="2021-08" db="EMBL/GenBank/DDBJ databases">
        <title>Flavobacterium sp. strain CC-SYL302.</title>
        <authorList>
            <person name="Lin S.-Y."/>
            <person name="Lee T.-H."/>
            <person name="Young C.-C."/>
        </authorList>
    </citation>
    <scope>NUCLEOTIDE SEQUENCE</scope>
    <source>
        <strain evidence="2">CC-SYL302</strain>
    </source>
</reference>
<evidence type="ECO:0000256" key="1">
    <source>
        <dbReference type="SAM" id="SignalP"/>
    </source>
</evidence>
<sequence length="269" mass="30074">MKKILTLSFLLISFLGFSQTETETNQPNVSSSVTEKNEFKPGKNMLKLNLLSLTVGNISLQYERLLTKRMVVSLSAGITPERGIPFYSAFKDALDNQDTKDQLQGLKYSNYAITPEVRFYFGKESYKGFYVGVFGRYTAYDIKFPLFYDNVLSGIPGVPGNLLPKETINLDGNIKAFSGGISLGAQWKLSKRLYLDWLVVGPHIGSSKGTLSGNKKLTALEQQKIREVIDDLDIPLLKYHAEVNENGARMRFDGPWAGARTSLAIGYRF</sequence>
<dbReference type="EMBL" id="CP081495">
    <property type="protein sequence ID" value="UYW01077.1"/>
    <property type="molecule type" value="Genomic_DNA"/>
</dbReference>